<proteinExistence type="predicted"/>
<sequence length="463" mass="52040">MFFRKITTKKNGKEYVYVKLIENYRQDGKVKQRVIANFGSVDNLSSDRINCLIASLRKLHNEIETQVNEPKVSLNITSQANEIKRFLNISHLKQAMTQLLGERAYEVAEALAIKFMTAGEVNKPVQEVCKNMGLVDATSLQFYNVMKALGQDEAKEILLKTRIPVAGGNDNIHKPVIIHLFKGTFEGNSFDVDMTGSVYMPQGYQKEIFLLLACDHQGAPVDFEYAEESCDIPRQLSVLVKRIKNLLSENILVLDEENLLHNTTLPVAKPVSDVHGEILAALERGSVLKDNNVFFQVVRHKQVSEGKIKEIKAKLAKVSAGLETIKADVLLGKLTKESIVRKKADSVIKTNQCENLVTYSFNESDQSFSYSINEEGLNQKKQSKFMTTWVLHNAGAGELPMQDGLDVKTDQFHVITDQLKIPPINLYVDYHYSPEIISGHIQLEILKNQILNAMNTPHQGGEI</sequence>
<dbReference type="Proteomes" id="UP000222564">
    <property type="component" value="Unassembled WGS sequence"/>
</dbReference>
<dbReference type="AlphaFoldDB" id="A0A2C6MAL6"/>
<accession>A0A2C6MAL6</accession>
<name>A0A2C6MAL6_9FIRM</name>
<reference evidence="1 2" key="1">
    <citation type="submission" date="2013-09" db="EMBL/GenBank/DDBJ databases">
        <title>Biodegradation of hydrocarbons in the deep terrestrial subsurface : characterization of a microbial consortium composed of two Desulfotomaculum species originating from a deep geological formation.</title>
        <authorList>
            <person name="Aullo T."/>
            <person name="Berlendis S."/>
            <person name="Lascourreges J.-F."/>
            <person name="Dessort D."/>
            <person name="Saint-Laurent S."/>
            <person name="Schraauwers B."/>
            <person name="Mas J."/>
            <person name="Magot M."/>
            <person name="Ranchou-Peyruse A."/>
        </authorList>
    </citation>
    <scope>NUCLEOTIDE SEQUENCE [LARGE SCALE GENOMIC DNA]</scope>
    <source>
        <strain evidence="1 2">Bs107</strain>
    </source>
</reference>
<evidence type="ECO:0000313" key="2">
    <source>
        <dbReference type="Proteomes" id="UP000222564"/>
    </source>
</evidence>
<keyword evidence="2" id="KW-1185">Reference proteome</keyword>
<comment type="caution">
    <text evidence="1">The sequence shown here is derived from an EMBL/GenBank/DDBJ whole genome shotgun (WGS) entry which is preliminary data.</text>
</comment>
<gene>
    <name evidence="1" type="ORF">P378_10480</name>
</gene>
<dbReference type="EMBL" id="AWQQ01000054">
    <property type="protein sequence ID" value="PHJ38249.1"/>
    <property type="molecule type" value="Genomic_DNA"/>
</dbReference>
<dbReference type="RefSeq" id="WP_099083055.1">
    <property type="nucleotide sequence ID" value="NZ_AWQQ01000054.1"/>
</dbReference>
<protein>
    <submittedName>
        <fullName evidence="1">Uncharacterized protein</fullName>
    </submittedName>
</protein>
<dbReference type="OrthoDB" id="9767746at2"/>
<evidence type="ECO:0000313" key="1">
    <source>
        <dbReference type="EMBL" id="PHJ38249.1"/>
    </source>
</evidence>
<organism evidence="1 2">
    <name type="scientific">Desulforamulus profundi</name>
    <dbReference type="NCBI Taxonomy" id="1383067"/>
    <lineage>
        <taxon>Bacteria</taxon>
        <taxon>Bacillati</taxon>
        <taxon>Bacillota</taxon>
        <taxon>Clostridia</taxon>
        <taxon>Eubacteriales</taxon>
        <taxon>Peptococcaceae</taxon>
        <taxon>Desulforamulus</taxon>
    </lineage>
</organism>